<name>Q0WSZ5_ARATH</name>
<evidence type="ECO:0000313" key="1">
    <source>
        <dbReference type="EMBL" id="BAE99753.1"/>
    </source>
</evidence>
<protein>
    <submittedName>
        <fullName evidence="1">Uncharacterized protein</fullName>
    </submittedName>
</protein>
<organism evidence="1">
    <name type="scientific">Arabidopsis thaliana</name>
    <name type="common">Mouse-ear cress</name>
    <dbReference type="NCBI Taxonomy" id="3702"/>
    <lineage>
        <taxon>Eukaryota</taxon>
        <taxon>Viridiplantae</taxon>
        <taxon>Streptophyta</taxon>
        <taxon>Embryophyta</taxon>
        <taxon>Tracheophyta</taxon>
        <taxon>Spermatophyta</taxon>
        <taxon>Magnoliopsida</taxon>
        <taxon>eudicotyledons</taxon>
        <taxon>Gunneridae</taxon>
        <taxon>Pentapetalae</taxon>
        <taxon>rosids</taxon>
        <taxon>malvids</taxon>
        <taxon>Brassicales</taxon>
        <taxon>Brassicaceae</taxon>
        <taxon>Camelineae</taxon>
        <taxon>Arabidopsis</taxon>
    </lineage>
</organism>
<sequence>MLYEQWLRKSNGWAGFILLEGGGHVDLRLRQKEDGLHFIMVT</sequence>
<proteinExistence type="evidence at transcript level"/>
<dbReference type="EMBL" id="AK227771">
    <property type="protein sequence ID" value="BAE99753.1"/>
    <property type="molecule type" value="mRNA"/>
</dbReference>
<accession>Q0WSZ5</accession>
<dbReference type="AlphaFoldDB" id="Q0WSZ5"/>
<reference evidence="1" key="1">
    <citation type="submission" date="2006-07" db="EMBL/GenBank/DDBJ databases">
        <title>Large-scale analysis of RIKEN Arabidopsis full-length (RAFL) cDNAs.</title>
        <authorList>
            <person name="Totoki Y."/>
            <person name="Seki M."/>
            <person name="Ishida J."/>
            <person name="Nakajima M."/>
            <person name="Enju A."/>
            <person name="Morosawa T."/>
            <person name="Kamiya A."/>
            <person name="Narusaka M."/>
            <person name="Shin-i T."/>
            <person name="Nakagawa M."/>
            <person name="Sakamoto N."/>
            <person name="Oishi K."/>
            <person name="Kohara Y."/>
            <person name="Kobayashi M."/>
            <person name="Toyoda A."/>
            <person name="Sakaki Y."/>
            <person name="Sakurai T."/>
            <person name="Iida K."/>
            <person name="Akiyama K."/>
            <person name="Satou M."/>
            <person name="Toyoda T."/>
            <person name="Konagaya A."/>
            <person name="Carninci P."/>
            <person name="Kawai J."/>
            <person name="Hayashizaki Y."/>
            <person name="Shinozaki K."/>
        </authorList>
    </citation>
    <scope>NUCLEOTIDE SEQUENCE</scope>
</reference>